<dbReference type="RefSeq" id="XP_008604800.1">
    <property type="nucleotide sequence ID" value="XM_008606578.1"/>
</dbReference>
<accession>T0R5L5</accession>
<dbReference type="VEuPathDB" id="FungiDB:SDRG_01067"/>
<reference evidence="4 5" key="1">
    <citation type="submission" date="2012-04" db="EMBL/GenBank/DDBJ databases">
        <title>The Genome Sequence of Saprolegnia declina VS20.</title>
        <authorList>
            <consortium name="The Broad Institute Genome Sequencing Platform"/>
            <person name="Russ C."/>
            <person name="Nusbaum C."/>
            <person name="Tyler B."/>
            <person name="van West P."/>
            <person name="Dieguez-Uribeondo J."/>
            <person name="de Bruijn I."/>
            <person name="Tripathy S."/>
            <person name="Jiang R."/>
            <person name="Young S.K."/>
            <person name="Zeng Q."/>
            <person name="Gargeya S."/>
            <person name="Fitzgerald M."/>
            <person name="Haas B."/>
            <person name="Abouelleil A."/>
            <person name="Alvarado L."/>
            <person name="Arachchi H.M."/>
            <person name="Berlin A."/>
            <person name="Chapman S.B."/>
            <person name="Goldberg J."/>
            <person name="Griggs A."/>
            <person name="Gujja S."/>
            <person name="Hansen M."/>
            <person name="Howarth C."/>
            <person name="Imamovic A."/>
            <person name="Larimer J."/>
            <person name="McCowen C."/>
            <person name="Montmayeur A."/>
            <person name="Murphy C."/>
            <person name="Neiman D."/>
            <person name="Pearson M."/>
            <person name="Priest M."/>
            <person name="Roberts A."/>
            <person name="Saif S."/>
            <person name="Shea T."/>
            <person name="Sisk P."/>
            <person name="Sykes S."/>
            <person name="Wortman J."/>
            <person name="Nusbaum C."/>
            <person name="Birren B."/>
        </authorList>
    </citation>
    <scope>NUCLEOTIDE SEQUENCE [LARGE SCALE GENOMIC DNA]</scope>
    <source>
        <strain evidence="4 5">VS20</strain>
    </source>
</reference>
<evidence type="ECO:0000256" key="2">
    <source>
        <dbReference type="ARBA" id="ARBA00022840"/>
    </source>
</evidence>
<sequence length="611" mass="65848">MSSNTHCVAIDIGTSRVRVGVWRNGRVHVLALDGAESLPAVVAFTDTLTLFGHQAKAYAQDHPTNVVSNALQLLGRRMNDPIVQAAVAGAPFRIRASSDKTPLICVQHQRSACTYYPQEIIAMLLEHVRTSAECHLGSCLDHAVVTVPATYTTSQRQAIVDAATMAGWTVDRLLSATTAAAIAQVHATGADKRRLLVVDAGASAVTASVVTAEYDTFTAHASASDMHVSGSAMDARLAAYCMSSWRPSIIGNDFAFSASTKQRLLSACEAARCALSTTNETQLCIPRLYRDEDVALSLSREKLDALVDHLMDKVVVLVRKVLQQAKCVKDDVEDIVLVGGVASMPYLQSTLSNVFCGKTVACLATPAVVAGAALYVASTTASSDSVVRPIAIHDALLTPIWAAAAGHHWRTVFNVPVLSGTATHTFQSNGSGPFVLLMYEGDVGFSDSSHLQGRWHIETLRSTRFIDVAFVIDEGTGVLRVAAFDKSTQEGLSVVNSDSATSRRKLQHLCAQAMARHHIARQKVLLARAKAAANDFTYSLRSTWHSDEASRHRVGDPSRDELDDALAAAIKWLLLNPNATIEEYDDVRVQLETVSRRVLALAAEPSWMLPE</sequence>
<dbReference type="AlphaFoldDB" id="T0R5L5"/>
<protein>
    <submittedName>
        <fullName evidence="4">Uncharacterized protein</fullName>
    </submittedName>
</protein>
<dbReference type="GeneID" id="19941794"/>
<evidence type="ECO:0000313" key="5">
    <source>
        <dbReference type="Proteomes" id="UP000030762"/>
    </source>
</evidence>
<dbReference type="EMBL" id="JH767133">
    <property type="protein sequence ID" value="EQC42231.1"/>
    <property type="molecule type" value="Genomic_DNA"/>
</dbReference>
<dbReference type="PRINTS" id="PR00301">
    <property type="entry name" value="HEATSHOCK70"/>
</dbReference>
<keyword evidence="5" id="KW-1185">Reference proteome</keyword>
<keyword evidence="2 3" id="KW-0067">ATP-binding</keyword>
<dbReference type="GO" id="GO:0005524">
    <property type="term" value="F:ATP binding"/>
    <property type="evidence" value="ECO:0007669"/>
    <property type="project" value="UniProtKB-KW"/>
</dbReference>
<dbReference type="InterPro" id="IPR029048">
    <property type="entry name" value="HSP70_C_sf"/>
</dbReference>
<organism evidence="4 5">
    <name type="scientific">Saprolegnia diclina (strain VS20)</name>
    <dbReference type="NCBI Taxonomy" id="1156394"/>
    <lineage>
        <taxon>Eukaryota</taxon>
        <taxon>Sar</taxon>
        <taxon>Stramenopiles</taxon>
        <taxon>Oomycota</taxon>
        <taxon>Saprolegniomycetes</taxon>
        <taxon>Saprolegniales</taxon>
        <taxon>Saprolegniaceae</taxon>
        <taxon>Saprolegnia</taxon>
    </lineage>
</organism>
<dbReference type="SUPFAM" id="SSF53067">
    <property type="entry name" value="Actin-like ATPase domain"/>
    <property type="match status" value="2"/>
</dbReference>
<dbReference type="OMA" id="AANDFTY"/>
<dbReference type="Gene3D" id="3.90.640.10">
    <property type="entry name" value="Actin, Chain A, domain 4"/>
    <property type="match status" value="1"/>
</dbReference>
<name>T0R5L5_SAPDV</name>
<dbReference type="Proteomes" id="UP000030762">
    <property type="component" value="Unassembled WGS sequence"/>
</dbReference>
<dbReference type="InterPro" id="IPR043129">
    <property type="entry name" value="ATPase_NBD"/>
</dbReference>
<dbReference type="InterPro" id="IPR013126">
    <property type="entry name" value="Hsp_70_fam"/>
</dbReference>
<dbReference type="Gene3D" id="1.20.1270.10">
    <property type="match status" value="1"/>
</dbReference>
<keyword evidence="1 3" id="KW-0547">Nucleotide-binding</keyword>
<dbReference type="InParanoid" id="T0R5L5"/>
<dbReference type="GO" id="GO:0140662">
    <property type="term" value="F:ATP-dependent protein folding chaperone"/>
    <property type="evidence" value="ECO:0007669"/>
    <property type="project" value="InterPro"/>
</dbReference>
<gene>
    <name evidence="4" type="ORF">SDRG_01067</name>
</gene>
<evidence type="ECO:0000256" key="1">
    <source>
        <dbReference type="ARBA" id="ARBA00022741"/>
    </source>
</evidence>
<comment type="similarity">
    <text evidence="3">Belongs to the heat shock protein 70 family.</text>
</comment>
<dbReference type="FunFam" id="3.90.640.10:FF:000003">
    <property type="entry name" value="Molecular chaperone DnaK"/>
    <property type="match status" value="1"/>
</dbReference>
<dbReference type="STRING" id="1156394.T0R5L5"/>
<dbReference type="Gene3D" id="3.30.30.30">
    <property type="match status" value="1"/>
</dbReference>
<evidence type="ECO:0000313" key="4">
    <source>
        <dbReference type="EMBL" id="EQC42231.1"/>
    </source>
</evidence>
<dbReference type="Gene3D" id="3.30.420.40">
    <property type="match status" value="2"/>
</dbReference>
<dbReference type="eggNOG" id="KOG0101">
    <property type="taxonomic scope" value="Eukaryota"/>
</dbReference>
<dbReference type="PANTHER" id="PTHR19375">
    <property type="entry name" value="HEAT SHOCK PROTEIN 70KDA"/>
    <property type="match status" value="1"/>
</dbReference>
<dbReference type="Pfam" id="PF00012">
    <property type="entry name" value="HSP70"/>
    <property type="match status" value="1"/>
</dbReference>
<evidence type="ECO:0000256" key="3">
    <source>
        <dbReference type="RuleBase" id="RU003322"/>
    </source>
</evidence>
<proteinExistence type="inferred from homology"/>
<dbReference type="OrthoDB" id="3789372at2759"/>